<reference evidence="1 2" key="1">
    <citation type="submission" date="2006-02" db="EMBL/GenBank/DDBJ databases">
        <authorList>
            <person name="Amann R."/>
            <person name="Ferriera S."/>
            <person name="Johnson J."/>
            <person name="Kravitz S."/>
            <person name="Halpern A."/>
            <person name="Remington K."/>
            <person name="Beeson K."/>
            <person name="Tran B."/>
            <person name="Rogers Y.-H."/>
            <person name="Friedman R."/>
            <person name="Venter J.C."/>
        </authorList>
    </citation>
    <scope>NUCLEOTIDE SEQUENCE [LARGE SCALE GENOMIC DNA]</scope>
    <source>
        <strain evidence="1 2">DSM 3645</strain>
    </source>
</reference>
<gene>
    <name evidence="1" type="ORF">DSM3645_03348</name>
</gene>
<accession>A3ZVY3</accession>
<dbReference type="AlphaFoldDB" id="A3ZVY3"/>
<proteinExistence type="predicted"/>
<organism evidence="1 2">
    <name type="scientific">Blastopirellula marina DSM 3645</name>
    <dbReference type="NCBI Taxonomy" id="314230"/>
    <lineage>
        <taxon>Bacteria</taxon>
        <taxon>Pseudomonadati</taxon>
        <taxon>Planctomycetota</taxon>
        <taxon>Planctomycetia</taxon>
        <taxon>Pirellulales</taxon>
        <taxon>Pirellulaceae</taxon>
        <taxon>Blastopirellula</taxon>
    </lineage>
</organism>
<dbReference type="HOGENOM" id="CLU_3266485_0_0_0"/>
<evidence type="ECO:0000313" key="2">
    <source>
        <dbReference type="Proteomes" id="UP000004358"/>
    </source>
</evidence>
<evidence type="ECO:0000313" key="1">
    <source>
        <dbReference type="EMBL" id="EAQ79479.1"/>
    </source>
</evidence>
<protein>
    <submittedName>
        <fullName evidence="1">Uncharacterized protein</fullName>
    </submittedName>
</protein>
<sequence>MEFLIRSYVAVAGDRRGRRRADLRCDSAIARQSGAGAIRTT</sequence>
<comment type="caution">
    <text evidence="1">The sequence shown here is derived from an EMBL/GenBank/DDBJ whole genome shotgun (WGS) entry which is preliminary data.</text>
</comment>
<dbReference type="EMBL" id="AANZ01000014">
    <property type="protein sequence ID" value="EAQ79479.1"/>
    <property type="molecule type" value="Genomic_DNA"/>
</dbReference>
<dbReference type="Proteomes" id="UP000004358">
    <property type="component" value="Unassembled WGS sequence"/>
</dbReference>
<name>A3ZVY3_9BACT</name>